<sequence length="228" mass="25946">MGIILGLVLALYAFLEYLNVRKTNFLITCFSFLAISVIGLIDDVFGDDKSKGFKGHIKRLWKDKEISTGLVKMILIPIVLFLGSAHITQDIYKSFIYTILGALCINLFNLFDLRPGRCIKILFIFIVLIGSFINWIPFYISLLILLMPIFIGDIKEIYMLGDAGSNLIGYVFFLIISQIYTIRTDNMLLWITLFSALLLNLASEYISFSQVIEGSKVLKFIDELGRKK</sequence>
<dbReference type="RefSeq" id="WP_241765493.1">
    <property type="nucleotide sequence ID" value="NZ_CP113865.1"/>
</dbReference>
<proteinExistence type="predicted"/>
<dbReference type="EMBL" id="CP113865">
    <property type="protein sequence ID" value="WAM32864.1"/>
    <property type="molecule type" value="Genomic_DNA"/>
</dbReference>
<feature type="transmembrane region" description="Helical" evidence="1">
    <location>
        <begin position="66"/>
        <end position="88"/>
    </location>
</feature>
<feature type="transmembrane region" description="Helical" evidence="1">
    <location>
        <begin position="188"/>
        <end position="208"/>
    </location>
</feature>
<feature type="transmembrane region" description="Helical" evidence="1">
    <location>
        <begin position="157"/>
        <end position="176"/>
    </location>
</feature>
<evidence type="ECO:0000313" key="2">
    <source>
        <dbReference type="EMBL" id="WAM32864.1"/>
    </source>
</evidence>
<protein>
    <submittedName>
        <fullName evidence="2">Uncharacterized protein</fullName>
    </submittedName>
</protein>
<evidence type="ECO:0000313" key="3">
    <source>
        <dbReference type="Proteomes" id="UP001164909"/>
    </source>
</evidence>
<dbReference type="Proteomes" id="UP001164909">
    <property type="component" value="Chromosome"/>
</dbReference>
<accession>A0ABY7BJT3</accession>
<keyword evidence="3" id="KW-1185">Reference proteome</keyword>
<feature type="transmembrane region" description="Helical" evidence="1">
    <location>
        <begin position="123"/>
        <end position="151"/>
    </location>
</feature>
<feature type="transmembrane region" description="Helical" evidence="1">
    <location>
        <begin position="25"/>
        <end position="45"/>
    </location>
</feature>
<organism evidence="2 3">
    <name type="scientific">Caldicellulosiruptor morganii</name>
    <dbReference type="NCBI Taxonomy" id="1387555"/>
    <lineage>
        <taxon>Bacteria</taxon>
        <taxon>Bacillati</taxon>
        <taxon>Bacillota</taxon>
        <taxon>Bacillota incertae sedis</taxon>
        <taxon>Caldicellulosiruptorales</taxon>
        <taxon>Caldicellulosiruptoraceae</taxon>
        <taxon>Caldicellulosiruptor</taxon>
    </lineage>
</organism>
<reference evidence="2" key="1">
    <citation type="submission" date="2022-12" db="EMBL/GenBank/DDBJ databases">
        <authorList>
            <person name="Bing R.G."/>
            <person name="Willard D.J."/>
            <person name="Manesh M.J.H."/>
            <person name="Laemthong T."/>
            <person name="Crosby J.R."/>
            <person name="Kelly R.M."/>
        </authorList>
    </citation>
    <scope>NUCLEOTIDE SEQUENCE</scope>
    <source>
        <strain evidence="2">DSM 8990</strain>
    </source>
</reference>
<keyword evidence="1" id="KW-0812">Transmembrane</keyword>
<keyword evidence="1" id="KW-1133">Transmembrane helix</keyword>
<keyword evidence="1" id="KW-0472">Membrane</keyword>
<gene>
    <name evidence="2" type="ORF">OTK00_001316</name>
</gene>
<feature type="transmembrane region" description="Helical" evidence="1">
    <location>
        <begin position="94"/>
        <end position="111"/>
    </location>
</feature>
<evidence type="ECO:0000256" key="1">
    <source>
        <dbReference type="SAM" id="Phobius"/>
    </source>
</evidence>
<name>A0ABY7BJT3_9FIRM</name>